<dbReference type="Proteomes" id="UP001140949">
    <property type="component" value="Unassembled WGS sequence"/>
</dbReference>
<reference evidence="2" key="2">
    <citation type="submission" date="2023-04" db="EMBL/GenBank/DDBJ databases">
        <authorList>
            <person name="Bruccoleri R.E."/>
            <person name="Oakeley E.J."/>
            <person name="Faust A.-M."/>
            <person name="Dessus-Babus S."/>
            <person name="Altorfer M."/>
            <person name="Burckhardt D."/>
            <person name="Oertli M."/>
            <person name="Naumann U."/>
            <person name="Petersen F."/>
            <person name="Wong J."/>
        </authorList>
    </citation>
    <scope>NUCLEOTIDE SEQUENCE</scope>
    <source>
        <strain evidence="2">GSM-AAB239-AS_SAM_17_03QT</strain>
        <tissue evidence="2">Leaf</tissue>
    </source>
</reference>
<dbReference type="AlphaFoldDB" id="A0AAX6FZ73"/>
<gene>
    <name evidence="2" type="ORF">M6B38_391430</name>
</gene>
<feature type="region of interest" description="Disordered" evidence="1">
    <location>
        <begin position="24"/>
        <end position="45"/>
    </location>
</feature>
<dbReference type="EMBL" id="JANAVB010024997">
    <property type="protein sequence ID" value="KAJ6821513.1"/>
    <property type="molecule type" value="Genomic_DNA"/>
</dbReference>
<sequence>MFPQPAVTGVAAGRVRLQRPTATICPAPVSPRRSPPWPTTTGCRVAGLRPIRPRATAPPGRMKLLISNSIVLHG</sequence>
<organism evidence="2 3">
    <name type="scientific">Iris pallida</name>
    <name type="common">Sweet iris</name>
    <dbReference type="NCBI Taxonomy" id="29817"/>
    <lineage>
        <taxon>Eukaryota</taxon>
        <taxon>Viridiplantae</taxon>
        <taxon>Streptophyta</taxon>
        <taxon>Embryophyta</taxon>
        <taxon>Tracheophyta</taxon>
        <taxon>Spermatophyta</taxon>
        <taxon>Magnoliopsida</taxon>
        <taxon>Liliopsida</taxon>
        <taxon>Asparagales</taxon>
        <taxon>Iridaceae</taxon>
        <taxon>Iridoideae</taxon>
        <taxon>Irideae</taxon>
        <taxon>Iris</taxon>
    </lineage>
</organism>
<proteinExistence type="predicted"/>
<comment type="caution">
    <text evidence="2">The sequence shown here is derived from an EMBL/GenBank/DDBJ whole genome shotgun (WGS) entry which is preliminary data.</text>
</comment>
<reference evidence="2" key="1">
    <citation type="journal article" date="2023" name="GigaByte">
        <title>Genome assembly of the bearded iris, Iris pallida Lam.</title>
        <authorList>
            <person name="Bruccoleri R.E."/>
            <person name="Oakeley E.J."/>
            <person name="Faust A.M.E."/>
            <person name="Altorfer M."/>
            <person name="Dessus-Babus S."/>
            <person name="Burckhardt D."/>
            <person name="Oertli M."/>
            <person name="Naumann U."/>
            <person name="Petersen F."/>
            <person name="Wong J."/>
        </authorList>
    </citation>
    <scope>NUCLEOTIDE SEQUENCE</scope>
    <source>
        <strain evidence="2">GSM-AAB239-AS_SAM_17_03QT</strain>
    </source>
</reference>
<keyword evidence="3" id="KW-1185">Reference proteome</keyword>
<name>A0AAX6FZ73_IRIPA</name>
<evidence type="ECO:0000313" key="2">
    <source>
        <dbReference type="EMBL" id="KAJ6821513.1"/>
    </source>
</evidence>
<evidence type="ECO:0000256" key="1">
    <source>
        <dbReference type="SAM" id="MobiDB-lite"/>
    </source>
</evidence>
<evidence type="ECO:0000313" key="3">
    <source>
        <dbReference type="Proteomes" id="UP001140949"/>
    </source>
</evidence>
<protein>
    <submittedName>
        <fullName evidence="2">Cationic amino acid transporter 3, mitochondrial-like</fullName>
    </submittedName>
</protein>
<accession>A0AAX6FZ73</accession>